<name>A0A933SCP0_UNCEI</name>
<keyword evidence="1" id="KW-0812">Transmembrane</keyword>
<keyword evidence="1" id="KW-1133">Transmembrane helix</keyword>
<evidence type="ECO:0000313" key="3">
    <source>
        <dbReference type="Proteomes" id="UP000696931"/>
    </source>
</evidence>
<feature type="transmembrane region" description="Helical" evidence="1">
    <location>
        <begin position="34"/>
        <end position="57"/>
    </location>
</feature>
<protein>
    <submittedName>
        <fullName evidence="2">Uncharacterized protein</fullName>
    </submittedName>
</protein>
<evidence type="ECO:0000256" key="1">
    <source>
        <dbReference type="SAM" id="Phobius"/>
    </source>
</evidence>
<feature type="transmembrane region" description="Helical" evidence="1">
    <location>
        <begin position="197"/>
        <end position="215"/>
    </location>
</feature>
<reference evidence="2" key="1">
    <citation type="submission" date="2020-07" db="EMBL/GenBank/DDBJ databases">
        <title>Huge and variable diversity of episymbiotic CPR bacteria and DPANN archaea in groundwater ecosystems.</title>
        <authorList>
            <person name="He C.Y."/>
            <person name="Keren R."/>
            <person name="Whittaker M."/>
            <person name="Farag I.F."/>
            <person name="Doudna J."/>
            <person name="Cate J.H.D."/>
            <person name="Banfield J.F."/>
        </authorList>
    </citation>
    <scope>NUCLEOTIDE SEQUENCE</scope>
    <source>
        <strain evidence="2">NC_groundwater_1813_Pr3_B-0.1um_71_17</strain>
    </source>
</reference>
<proteinExistence type="predicted"/>
<feature type="transmembrane region" description="Helical" evidence="1">
    <location>
        <begin position="69"/>
        <end position="89"/>
    </location>
</feature>
<feature type="transmembrane region" description="Helical" evidence="1">
    <location>
        <begin position="7"/>
        <end position="28"/>
    </location>
</feature>
<feature type="transmembrane region" description="Helical" evidence="1">
    <location>
        <begin position="141"/>
        <end position="165"/>
    </location>
</feature>
<gene>
    <name evidence="2" type="ORF">HZA61_07620</name>
</gene>
<evidence type="ECO:0000313" key="2">
    <source>
        <dbReference type="EMBL" id="MBI5169338.1"/>
    </source>
</evidence>
<dbReference type="EMBL" id="JACRIW010000048">
    <property type="protein sequence ID" value="MBI5169338.1"/>
    <property type="molecule type" value="Genomic_DNA"/>
</dbReference>
<keyword evidence="1" id="KW-0472">Membrane</keyword>
<sequence length="226" mass="24690">MKREIPLFLTAVIGAIVLAGFFVPHPYVSVPADYLQRCAVIVVAFGYALGGANLVQVNLEGILRRHPDWPYKLVLLAGMGVTLVFGLFVDRAKFQDPGTVSLWIYDHVYVPMNSTMFALLALFIASAAFRAFRVRSAEAALLAVSALVVMIGRVPLGDAVMAGVFDHPGLPEWMRHLRLEPLQQWIMDWPQNAAKRAILIGAAMGVMATGLRVILGIERSYLGGSD</sequence>
<feature type="transmembrane region" description="Helical" evidence="1">
    <location>
        <begin position="109"/>
        <end position="129"/>
    </location>
</feature>
<dbReference type="AlphaFoldDB" id="A0A933SCP0"/>
<comment type="caution">
    <text evidence="2">The sequence shown here is derived from an EMBL/GenBank/DDBJ whole genome shotgun (WGS) entry which is preliminary data.</text>
</comment>
<accession>A0A933SCP0</accession>
<dbReference type="Proteomes" id="UP000696931">
    <property type="component" value="Unassembled WGS sequence"/>
</dbReference>
<organism evidence="2 3">
    <name type="scientific">Eiseniibacteriota bacterium</name>
    <dbReference type="NCBI Taxonomy" id="2212470"/>
    <lineage>
        <taxon>Bacteria</taxon>
        <taxon>Candidatus Eiseniibacteriota</taxon>
    </lineage>
</organism>